<accession>D3BN63</accession>
<evidence type="ECO:0000256" key="2">
    <source>
        <dbReference type="ARBA" id="ARBA00023242"/>
    </source>
</evidence>
<dbReference type="InterPro" id="IPR001584">
    <property type="entry name" value="Integrase_cat-core"/>
</dbReference>
<reference evidence="5 6" key="1">
    <citation type="journal article" date="2011" name="Genome Res.">
        <title>Phylogeny-wide analysis of social amoeba genomes highlights ancient origins for complex intercellular communication.</title>
        <authorList>
            <person name="Heidel A.J."/>
            <person name="Lawal H.M."/>
            <person name="Felder M."/>
            <person name="Schilde C."/>
            <person name="Helps N.R."/>
            <person name="Tunggal B."/>
            <person name="Rivero F."/>
            <person name="John U."/>
            <person name="Schleicher M."/>
            <person name="Eichinger L."/>
            <person name="Platzer M."/>
            <person name="Noegel A.A."/>
            <person name="Schaap P."/>
            <person name="Gloeckner G."/>
        </authorList>
    </citation>
    <scope>NUCLEOTIDE SEQUENCE [LARGE SCALE GENOMIC DNA]</scope>
    <source>
        <strain evidence="6">ATCC 26659 / Pp 5 / PN500</strain>
    </source>
</reference>
<keyword evidence="6" id="KW-1185">Reference proteome</keyword>
<dbReference type="Pfam" id="PF00385">
    <property type="entry name" value="Chromo"/>
    <property type="match status" value="1"/>
</dbReference>
<evidence type="ECO:0000259" key="4">
    <source>
        <dbReference type="PROSITE" id="PS50994"/>
    </source>
</evidence>
<dbReference type="GeneID" id="31368108"/>
<dbReference type="SUPFAM" id="SSF54160">
    <property type="entry name" value="Chromo domain-like"/>
    <property type="match status" value="1"/>
</dbReference>
<evidence type="ECO:0000313" key="5">
    <source>
        <dbReference type="EMBL" id="EFA77425.1"/>
    </source>
</evidence>
<dbReference type="SMART" id="SM00298">
    <property type="entry name" value="CHROMO"/>
    <property type="match status" value="1"/>
</dbReference>
<feature type="domain" description="Chromo" evidence="3">
    <location>
        <begin position="294"/>
        <end position="345"/>
    </location>
</feature>
<dbReference type="InterPro" id="IPR036397">
    <property type="entry name" value="RNaseH_sf"/>
</dbReference>
<proteinExistence type="predicted"/>
<dbReference type="InParanoid" id="D3BN63"/>
<sequence length="353" mass="40991">MDFYKKNLKKNDENEELSNLFKIPKKDNNKTTPHILEFKENDKQQADLLFLPVDNGYKYALVVVDLGSRLTDAVALKAKSAEAMIQTDPGSEFKGVVKRYFDEKGIYIRYGRPGRHRQQALVEQRNKIIGKLLFMRMTAEELLTGTKSISWVEDLPLVIEAINERYNRDKEERDRLKKKVPDKPLGDGQDLLKEGTIVRVQLDEPIDVTTATLTSAITNESTTTKLAGRFRASDIRWNPKPTKIDRILLEPGKPPMYFVISPPYIPYTRNQLQIVEPGEKKPHPSTIRGEPDEYIVEKILSKKKIGNRWYYLVKWRGYDDPKDNTWELKTKLMEDVPDIVNQYEQFDDFVLNI</sequence>
<dbReference type="CDD" id="cd00024">
    <property type="entry name" value="CD_CSD"/>
    <property type="match status" value="1"/>
</dbReference>
<evidence type="ECO:0000259" key="3">
    <source>
        <dbReference type="PROSITE" id="PS50013"/>
    </source>
</evidence>
<comment type="caution">
    <text evidence="5">The sequence shown here is derived from an EMBL/GenBank/DDBJ whole genome shotgun (WGS) entry which is preliminary data.</text>
</comment>
<dbReference type="GO" id="GO:0015074">
    <property type="term" value="P:DNA integration"/>
    <property type="evidence" value="ECO:0007669"/>
    <property type="project" value="InterPro"/>
</dbReference>
<dbReference type="PROSITE" id="PS50013">
    <property type="entry name" value="CHROMO_2"/>
    <property type="match status" value="1"/>
</dbReference>
<dbReference type="GO" id="GO:0003676">
    <property type="term" value="F:nucleic acid binding"/>
    <property type="evidence" value="ECO:0007669"/>
    <property type="project" value="InterPro"/>
</dbReference>
<dbReference type="PANTHER" id="PTHR22812">
    <property type="entry name" value="CHROMOBOX PROTEIN"/>
    <property type="match status" value="1"/>
</dbReference>
<feature type="domain" description="Integrase catalytic" evidence="4">
    <location>
        <begin position="70"/>
        <end position="189"/>
    </location>
</feature>
<dbReference type="Proteomes" id="UP000001396">
    <property type="component" value="Unassembled WGS sequence"/>
</dbReference>
<gene>
    <name evidence="5" type="ORF">PPL_12641</name>
</gene>
<dbReference type="EMBL" id="ADBJ01000043">
    <property type="protein sequence ID" value="EFA77425.1"/>
    <property type="molecule type" value="Genomic_DNA"/>
</dbReference>
<dbReference type="InterPro" id="IPR051219">
    <property type="entry name" value="Heterochromatin_chromo-domain"/>
</dbReference>
<dbReference type="AlphaFoldDB" id="D3BN63"/>
<dbReference type="PROSITE" id="PS50994">
    <property type="entry name" value="INTEGRASE"/>
    <property type="match status" value="1"/>
</dbReference>
<dbReference type="OMA" id="WPNTVIV"/>
<protein>
    <recommendedName>
        <fullName evidence="7">Chromo domain-containing protein</fullName>
    </recommendedName>
</protein>
<evidence type="ECO:0008006" key="7">
    <source>
        <dbReference type="Google" id="ProtNLM"/>
    </source>
</evidence>
<dbReference type="GO" id="GO:0005634">
    <property type="term" value="C:nucleus"/>
    <property type="evidence" value="ECO:0007669"/>
    <property type="project" value="UniProtKB-SubCell"/>
</dbReference>
<dbReference type="RefSeq" id="XP_020429554.1">
    <property type="nucleotide sequence ID" value="XM_020583367.1"/>
</dbReference>
<evidence type="ECO:0000313" key="6">
    <source>
        <dbReference type="Proteomes" id="UP000001396"/>
    </source>
</evidence>
<dbReference type="Gene3D" id="3.30.420.10">
    <property type="entry name" value="Ribonuclease H-like superfamily/Ribonuclease H"/>
    <property type="match status" value="1"/>
</dbReference>
<evidence type="ECO:0000256" key="1">
    <source>
        <dbReference type="ARBA" id="ARBA00004123"/>
    </source>
</evidence>
<dbReference type="STRING" id="670386.D3BN63"/>
<dbReference type="InterPro" id="IPR016197">
    <property type="entry name" value="Chromo-like_dom_sf"/>
</dbReference>
<dbReference type="InterPro" id="IPR023780">
    <property type="entry name" value="Chromo_domain"/>
</dbReference>
<organism evidence="5 6">
    <name type="scientific">Heterostelium pallidum (strain ATCC 26659 / Pp 5 / PN500)</name>
    <name type="common">Cellular slime mold</name>
    <name type="synonym">Polysphondylium pallidum</name>
    <dbReference type="NCBI Taxonomy" id="670386"/>
    <lineage>
        <taxon>Eukaryota</taxon>
        <taxon>Amoebozoa</taxon>
        <taxon>Evosea</taxon>
        <taxon>Eumycetozoa</taxon>
        <taxon>Dictyostelia</taxon>
        <taxon>Acytosteliales</taxon>
        <taxon>Acytosteliaceae</taxon>
        <taxon>Heterostelium</taxon>
    </lineage>
</organism>
<name>D3BN63_HETP5</name>
<dbReference type="InterPro" id="IPR012337">
    <property type="entry name" value="RNaseH-like_sf"/>
</dbReference>
<dbReference type="SUPFAM" id="SSF53098">
    <property type="entry name" value="Ribonuclease H-like"/>
    <property type="match status" value="1"/>
</dbReference>
<dbReference type="InterPro" id="IPR000953">
    <property type="entry name" value="Chromo/chromo_shadow_dom"/>
</dbReference>
<dbReference type="Gene3D" id="2.40.50.40">
    <property type="match status" value="1"/>
</dbReference>
<comment type="subcellular location">
    <subcellularLocation>
        <location evidence="1">Nucleus</location>
    </subcellularLocation>
</comment>
<keyword evidence="2" id="KW-0539">Nucleus</keyword>